<dbReference type="AlphaFoldDB" id="D7UV47"/>
<comment type="caution">
    <text evidence="2">The sequence shown here is derived from an EMBL/GenBank/DDBJ whole genome shotgun (WGS) entry which is preliminary data.</text>
</comment>
<dbReference type="Proteomes" id="UP000010119">
    <property type="component" value="Unassembled WGS sequence"/>
</dbReference>
<evidence type="ECO:0000313" key="2">
    <source>
        <dbReference type="EMBL" id="EFI85123.1"/>
    </source>
</evidence>
<dbReference type="STRING" id="525367.HMPREF0556_10322"/>
<feature type="transmembrane region" description="Helical" evidence="1">
    <location>
        <begin position="273"/>
        <end position="295"/>
    </location>
</feature>
<sequence>MNTKGLWYKEWRNMRWMMLVVFVLFGLAFIWGLSNDAKQWQSSKDFYASKEFAKQQKEDDHPVTEAEIKADLTVVYVTMPLYDDFLPQKYRDNIPYVLSFTSDSFMTILYVAVFALGITAVVFERYTRGNRFTAMLPYKRSSIMAVKLILGIGTIIFSYIFSAFMGWSYFTSRIPDRYLDVDVHKFLIDMGGALISFILIFMLAIIIGLLVASPAAGVIVAACAELVPLLFMSGISKINDIIHPNLEGSASKKFVEMSDYFSMFNPFSYESSGWLLLTVSSGIAVFLIVIAVLLFHFQKLERNGQMFAFRWVKWPFIFLTSLSIGILVANMSGGNNLWIYLGWMIGFMAISMAVIILILVKAKGLFQMAKTN</sequence>
<feature type="transmembrane region" description="Helical" evidence="1">
    <location>
        <begin position="105"/>
        <end position="123"/>
    </location>
</feature>
<accession>D7UV47</accession>
<feature type="transmembrane region" description="Helical" evidence="1">
    <location>
        <begin position="190"/>
        <end position="211"/>
    </location>
</feature>
<dbReference type="eggNOG" id="ENOG502ZDT6">
    <property type="taxonomic scope" value="Bacteria"/>
</dbReference>
<proteinExistence type="predicted"/>
<feature type="transmembrane region" description="Helical" evidence="1">
    <location>
        <begin position="337"/>
        <end position="360"/>
    </location>
</feature>
<gene>
    <name evidence="2" type="ORF">HMPREF0556_10322</name>
</gene>
<evidence type="ECO:0000313" key="3">
    <source>
        <dbReference type="Proteomes" id="UP000010119"/>
    </source>
</evidence>
<keyword evidence="3" id="KW-1185">Reference proteome</keyword>
<dbReference type="PANTHER" id="PTHR39177">
    <property type="entry name" value="ABC TRANSPORTER PERMEASE YTRC-RELATED"/>
    <property type="match status" value="1"/>
</dbReference>
<dbReference type="PANTHER" id="PTHR39177:SF1">
    <property type="entry name" value="ABC TRANSPORTER PERMEASE YTRC-RELATED"/>
    <property type="match status" value="1"/>
</dbReference>
<evidence type="ECO:0000256" key="1">
    <source>
        <dbReference type="SAM" id="Phobius"/>
    </source>
</evidence>
<dbReference type="HOGENOM" id="CLU_735278_0_0_9"/>
<feature type="transmembrane region" description="Helical" evidence="1">
    <location>
        <begin position="307"/>
        <end position="331"/>
    </location>
</feature>
<protein>
    <submittedName>
        <fullName evidence="2">Uncharacterized protein</fullName>
    </submittedName>
</protein>
<organism evidence="2 3">
    <name type="scientific">Listeria grayi DSM 20601</name>
    <dbReference type="NCBI Taxonomy" id="525367"/>
    <lineage>
        <taxon>Bacteria</taxon>
        <taxon>Bacillati</taxon>
        <taxon>Bacillota</taxon>
        <taxon>Bacilli</taxon>
        <taxon>Bacillales</taxon>
        <taxon>Listeriaceae</taxon>
        <taxon>Listeria</taxon>
    </lineage>
</organism>
<reference evidence="2" key="1">
    <citation type="submission" date="2010-06" db="EMBL/GenBank/DDBJ databases">
        <authorList>
            <person name="Muzny D."/>
            <person name="Qin X."/>
            <person name="Buhay C."/>
            <person name="Dugan-Rocha S."/>
            <person name="Ding Y."/>
            <person name="Chen G."/>
            <person name="Hawes A."/>
            <person name="Holder M."/>
            <person name="Jhangiani S."/>
            <person name="Johnson A."/>
            <person name="Khan Z."/>
            <person name="Li Z."/>
            <person name="Liu W."/>
            <person name="Liu X."/>
            <person name="Perez L."/>
            <person name="Shen H."/>
            <person name="Wang Q."/>
            <person name="Watt J."/>
            <person name="Xi L."/>
            <person name="Xin Y."/>
            <person name="Zhou J."/>
            <person name="Deng J."/>
            <person name="Jiang H."/>
            <person name="Liu Y."/>
            <person name="Qu J."/>
            <person name="Song X.-Z."/>
            <person name="Zhang L."/>
            <person name="Villasana D."/>
            <person name="Johnson A."/>
            <person name="Liu J."/>
            <person name="Liyanage D."/>
            <person name="Lorensuhewa L."/>
            <person name="Robinson T."/>
            <person name="Song A."/>
            <person name="Song B.-B."/>
            <person name="Dinh H."/>
            <person name="Thornton R."/>
            <person name="Coyle M."/>
            <person name="Francisco L."/>
            <person name="Jackson L."/>
            <person name="Javaid M."/>
            <person name="Korchina V."/>
            <person name="Kovar C."/>
            <person name="Mata R."/>
            <person name="Mathew T."/>
            <person name="Ngo R."/>
            <person name="Nguyen L."/>
            <person name="Nguyen N."/>
            <person name="Okwuonu G."/>
            <person name="Ongeri F."/>
            <person name="Pham C."/>
            <person name="Simmons D."/>
            <person name="Wilczek-Boney K."/>
            <person name="Hale W."/>
            <person name="Jakkamsetti A."/>
            <person name="Pham P."/>
            <person name="Ruth R."/>
            <person name="San Lucas F."/>
            <person name="Warren J."/>
            <person name="Zhang J."/>
            <person name="Zhao Z."/>
            <person name="Zhou C."/>
            <person name="Zhu D."/>
            <person name="Lee S."/>
            <person name="Bess C."/>
            <person name="Blankenburg K."/>
            <person name="Forbes L."/>
            <person name="Fu Q."/>
            <person name="Gubbala S."/>
            <person name="Hirani K."/>
            <person name="Jayaseelan J.C."/>
            <person name="Lara F."/>
            <person name="Munidasa M."/>
            <person name="Palculict T."/>
            <person name="Patil S."/>
            <person name="Pu L.-L."/>
            <person name="Saada N."/>
            <person name="Tang L."/>
            <person name="Weissenberger G."/>
            <person name="Zhu Y."/>
            <person name="Hemphill L."/>
            <person name="Shang Y."/>
            <person name="Youmans B."/>
            <person name="Ayvaz T."/>
            <person name="Ross M."/>
            <person name="Santibanez J."/>
            <person name="Aqrawi P."/>
            <person name="Gross S."/>
            <person name="Joshi V."/>
            <person name="Fowler G."/>
            <person name="Nazareth L."/>
            <person name="Reid J."/>
            <person name="Worley K."/>
            <person name="Petrosino J."/>
            <person name="Highlander S."/>
            <person name="Gibbs R."/>
        </authorList>
    </citation>
    <scope>NUCLEOTIDE SEQUENCE [LARGE SCALE GENOMIC DNA]</scope>
    <source>
        <strain evidence="2">DSM 20601</strain>
    </source>
</reference>
<feature type="transmembrane region" description="Helical" evidence="1">
    <location>
        <begin position="144"/>
        <end position="170"/>
    </location>
</feature>
<keyword evidence="1" id="KW-1133">Transmembrane helix</keyword>
<feature type="transmembrane region" description="Helical" evidence="1">
    <location>
        <begin position="218"/>
        <end position="236"/>
    </location>
</feature>
<keyword evidence="1" id="KW-0472">Membrane</keyword>
<dbReference type="EMBL" id="ACCR02000002">
    <property type="protein sequence ID" value="EFI85123.1"/>
    <property type="molecule type" value="Genomic_DNA"/>
</dbReference>
<dbReference type="InterPro" id="IPR053046">
    <property type="entry name" value="ABC-5_transporter"/>
</dbReference>
<keyword evidence="1" id="KW-0812">Transmembrane</keyword>
<name>D7UV47_LISGR</name>